<dbReference type="EMBL" id="JMIB01000001">
    <property type="protein sequence ID" value="KDM93569.1"/>
    <property type="molecule type" value="Genomic_DNA"/>
</dbReference>
<feature type="modified residue" description="N6-(pyridoxal phosphate)lysine" evidence="3">
    <location>
        <position position="202"/>
    </location>
</feature>
<comment type="similarity">
    <text evidence="4">Belongs to the trans-sulfuration enzymes family.</text>
</comment>
<dbReference type="GO" id="GO:0016846">
    <property type="term" value="F:carbon-sulfur lyase activity"/>
    <property type="evidence" value="ECO:0007669"/>
    <property type="project" value="TreeGrafter"/>
</dbReference>
<evidence type="ECO:0000256" key="2">
    <source>
        <dbReference type="ARBA" id="ARBA00022898"/>
    </source>
</evidence>
<dbReference type="InterPro" id="IPR000277">
    <property type="entry name" value="Cys/Met-Metab_PyrdxlP-dep_enz"/>
</dbReference>
<evidence type="ECO:0000256" key="1">
    <source>
        <dbReference type="ARBA" id="ARBA00001933"/>
    </source>
</evidence>
<dbReference type="PANTHER" id="PTHR11808">
    <property type="entry name" value="TRANS-SULFURATION ENZYME FAMILY MEMBER"/>
    <property type="match status" value="1"/>
</dbReference>
<dbReference type="GO" id="GO:0030170">
    <property type="term" value="F:pyridoxal phosphate binding"/>
    <property type="evidence" value="ECO:0007669"/>
    <property type="project" value="InterPro"/>
</dbReference>
<dbReference type="SUPFAM" id="SSF53383">
    <property type="entry name" value="PLP-dependent transferases"/>
    <property type="match status" value="1"/>
</dbReference>
<feature type="compositionally biased region" description="Polar residues" evidence="5">
    <location>
        <begin position="401"/>
        <end position="412"/>
    </location>
</feature>
<dbReference type="FunFam" id="3.40.640.10:FF:000046">
    <property type="entry name" value="Cystathionine gamma-lyase"/>
    <property type="match status" value="1"/>
</dbReference>
<dbReference type="GO" id="GO:0005737">
    <property type="term" value="C:cytoplasm"/>
    <property type="evidence" value="ECO:0007669"/>
    <property type="project" value="TreeGrafter"/>
</dbReference>
<dbReference type="GO" id="GO:0019346">
    <property type="term" value="P:transsulfuration"/>
    <property type="evidence" value="ECO:0007669"/>
    <property type="project" value="InterPro"/>
</dbReference>
<keyword evidence="2 3" id="KW-0663">Pyridoxal phosphate</keyword>
<comment type="caution">
    <text evidence="6">The sequence shown here is derived from an EMBL/GenBank/DDBJ whole genome shotgun (WGS) entry which is preliminary data.</text>
</comment>
<accession>A0A066RT87</accession>
<dbReference type="CDD" id="cd00614">
    <property type="entry name" value="CGS_like"/>
    <property type="match status" value="1"/>
</dbReference>
<feature type="region of interest" description="Disordered" evidence="5">
    <location>
        <begin position="386"/>
        <end position="412"/>
    </location>
</feature>
<feature type="compositionally biased region" description="Low complexity" evidence="5">
    <location>
        <begin position="386"/>
        <end position="400"/>
    </location>
</feature>
<gene>
    <name evidence="6" type="ORF">EA58_00360</name>
</gene>
<organism evidence="6 7">
    <name type="scientific">Photobacterium galatheae</name>
    <dbReference type="NCBI Taxonomy" id="1654360"/>
    <lineage>
        <taxon>Bacteria</taxon>
        <taxon>Pseudomonadati</taxon>
        <taxon>Pseudomonadota</taxon>
        <taxon>Gammaproteobacteria</taxon>
        <taxon>Vibrionales</taxon>
        <taxon>Vibrionaceae</taxon>
        <taxon>Photobacterium</taxon>
    </lineage>
</organism>
<dbReference type="InterPro" id="IPR015422">
    <property type="entry name" value="PyrdxlP-dep_Trfase_small"/>
</dbReference>
<dbReference type="STRING" id="1654360.EA58_00360"/>
<evidence type="ECO:0008006" key="8">
    <source>
        <dbReference type="Google" id="ProtNLM"/>
    </source>
</evidence>
<dbReference type="AlphaFoldDB" id="A0A066RT87"/>
<evidence type="ECO:0000256" key="3">
    <source>
        <dbReference type="PIRSR" id="PIRSR001434-2"/>
    </source>
</evidence>
<evidence type="ECO:0000256" key="5">
    <source>
        <dbReference type="SAM" id="MobiDB-lite"/>
    </source>
</evidence>
<dbReference type="PANTHER" id="PTHR11808:SF80">
    <property type="entry name" value="CYSTATHIONINE GAMMA-LYASE"/>
    <property type="match status" value="1"/>
</dbReference>
<sequence length="412" mass="44637">MEQTTRAIHMGFPSLEDSHAAAIAMTSAYDFTSAQEASDRFNGVAEGNIYSRFTNPSVEHFEQKLASLEHADAAVAFASGMAAYLALAITFLKQGDHVLLASGIFGTTTHLFRQYFGQFGITATCVDLDDPHAWQEAIQLNTRMILVESPTNPLLKVADLAGLSRLAKHHDALLVVDNTLLSPVNQRPLAHGADLVLHSTGKFIDGQGRTVGGVIAGRKAMIQPLKGYLRSSGTCMNAFTAWVLSHGLDTLKARMTLHEQNARTVAAWLREQPCVQQVFATFSEDHPQAAVIARQQCGHSPVLSFVVDGGQDAAWRCIDALQLVSRCTNIGDTKSMVTHPASTTHCRYSPEEKAQYGICDGLVRICVGLEASEDIIADLQQALAASQKKQSPQQPQQSSAKGQLNQEVAWQS</sequence>
<dbReference type="PIRSF" id="PIRSF001434">
    <property type="entry name" value="CGS"/>
    <property type="match status" value="1"/>
</dbReference>
<evidence type="ECO:0000313" key="7">
    <source>
        <dbReference type="Proteomes" id="UP000027192"/>
    </source>
</evidence>
<dbReference type="InterPro" id="IPR015424">
    <property type="entry name" value="PyrdxlP-dep_Trfase"/>
</dbReference>
<dbReference type="Gene3D" id="3.90.1150.10">
    <property type="entry name" value="Aspartate Aminotransferase, domain 1"/>
    <property type="match status" value="1"/>
</dbReference>
<dbReference type="OrthoDB" id="9805807at2"/>
<evidence type="ECO:0000256" key="4">
    <source>
        <dbReference type="RuleBase" id="RU362118"/>
    </source>
</evidence>
<name>A0A066RT87_9GAMM</name>
<dbReference type="InterPro" id="IPR015421">
    <property type="entry name" value="PyrdxlP-dep_Trfase_major"/>
</dbReference>
<protein>
    <recommendedName>
        <fullName evidence="8">O-succinylhomoserine sulfhydrylase</fullName>
    </recommendedName>
</protein>
<keyword evidence="7" id="KW-1185">Reference proteome</keyword>
<comment type="cofactor">
    <cofactor evidence="1 4">
        <name>pyridoxal 5'-phosphate</name>
        <dbReference type="ChEBI" id="CHEBI:597326"/>
    </cofactor>
</comment>
<reference evidence="6 7" key="1">
    <citation type="submission" date="2014-04" db="EMBL/GenBank/DDBJ databases">
        <title>Draft genome sequence of Photobacterium halotolerans S2753: a solonamide, ngercheumicin and holomycin producer.</title>
        <authorList>
            <person name="Machado H.R."/>
            <person name="Gram L."/>
        </authorList>
    </citation>
    <scope>NUCLEOTIDE SEQUENCE [LARGE SCALE GENOMIC DNA]</scope>
    <source>
        <strain evidence="6 7">S2753</strain>
    </source>
</reference>
<proteinExistence type="inferred from homology"/>
<dbReference type="Pfam" id="PF01053">
    <property type="entry name" value="Cys_Met_Meta_PP"/>
    <property type="match status" value="1"/>
</dbReference>
<dbReference type="Gene3D" id="3.40.640.10">
    <property type="entry name" value="Type I PLP-dependent aspartate aminotransferase-like (Major domain)"/>
    <property type="match status" value="1"/>
</dbReference>
<dbReference type="RefSeq" id="WP_081819503.1">
    <property type="nucleotide sequence ID" value="NZ_JAGSGC010000021.1"/>
</dbReference>
<dbReference type="Proteomes" id="UP000027192">
    <property type="component" value="Unassembled WGS sequence"/>
</dbReference>
<evidence type="ECO:0000313" key="6">
    <source>
        <dbReference type="EMBL" id="KDM93569.1"/>
    </source>
</evidence>